<proteinExistence type="predicted"/>
<evidence type="ECO:0000313" key="2">
    <source>
        <dbReference type="Proteomes" id="UP000308600"/>
    </source>
</evidence>
<protein>
    <submittedName>
        <fullName evidence="1">Uncharacterized protein</fullName>
    </submittedName>
</protein>
<reference evidence="1 2" key="1">
    <citation type="journal article" date="2019" name="Nat. Ecol. Evol.">
        <title>Megaphylogeny resolves global patterns of mushroom evolution.</title>
        <authorList>
            <person name="Varga T."/>
            <person name="Krizsan K."/>
            <person name="Foldi C."/>
            <person name="Dima B."/>
            <person name="Sanchez-Garcia M."/>
            <person name="Sanchez-Ramirez S."/>
            <person name="Szollosi G.J."/>
            <person name="Szarkandi J.G."/>
            <person name="Papp V."/>
            <person name="Albert L."/>
            <person name="Andreopoulos W."/>
            <person name="Angelini C."/>
            <person name="Antonin V."/>
            <person name="Barry K.W."/>
            <person name="Bougher N.L."/>
            <person name="Buchanan P."/>
            <person name="Buyck B."/>
            <person name="Bense V."/>
            <person name="Catcheside P."/>
            <person name="Chovatia M."/>
            <person name="Cooper J."/>
            <person name="Damon W."/>
            <person name="Desjardin D."/>
            <person name="Finy P."/>
            <person name="Geml J."/>
            <person name="Haridas S."/>
            <person name="Hughes K."/>
            <person name="Justo A."/>
            <person name="Karasinski D."/>
            <person name="Kautmanova I."/>
            <person name="Kiss B."/>
            <person name="Kocsube S."/>
            <person name="Kotiranta H."/>
            <person name="LaButti K.M."/>
            <person name="Lechner B.E."/>
            <person name="Liimatainen K."/>
            <person name="Lipzen A."/>
            <person name="Lukacs Z."/>
            <person name="Mihaltcheva S."/>
            <person name="Morgado L.N."/>
            <person name="Niskanen T."/>
            <person name="Noordeloos M.E."/>
            <person name="Ohm R.A."/>
            <person name="Ortiz-Santana B."/>
            <person name="Ovrebo C."/>
            <person name="Racz N."/>
            <person name="Riley R."/>
            <person name="Savchenko A."/>
            <person name="Shiryaev A."/>
            <person name="Soop K."/>
            <person name="Spirin V."/>
            <person name="Szebenyi C."/>
            <person name="Tomsovsky M."/>
            <person name="Tulloss R.E."/>
            <person name="Uehling J."/>
            <person name="Grigoriev I.V."/>
            <person name="Vagvolgyi C."/>
            <person name="Papp T."/>
            <person name="Martin F.M."/>
            <person name="Miettinen O."/>
            <person name="Hibbett D.S."/>
            <person name="Nagy L.G."/>
        </authorList>
    </citation>
    <scope>NUCLEOTIDE SEQUENCE [LARGE SCALE GENOMIC DNA]</scope>
    <source>
        <strain evidence="1 2">NL-1719</strain>
    </source>
</reference>
<dbReference type="EMBL" id="ML208353">
    <property type="protein sequence ID" value="TFK68369.1"/>
    <property type="molecule type" value="Genomic_DNA"/>
</dbReference>
<gene>
    <name evidence="1" type="ORF">BDN72DRAFT_841846</name>
</gene>
<keyword evidence="2" id="KW-1185">Reference proteome</keyword>
<organism evidence="1 2">
    <name type="scientific">Pluteus cervinus</name>
    <dbReference type="NCBI Taxonomy" id="181527"/>
    <lineage>
        <taxon>Eukaryota</taxon>
        <taxon>Fungi</taxon>
        <taxon>Dikarya</taxon>
        <taxon>Basidiomycota</taxon>
        <taxon>Agaricomycotina</taxon>
        <taxon>Agaricomycetes</taxon>
        <taxon>Agaricomycetidae</taxon>
        <taxon>Agaricales</taxon>
        <taxon>Pluteineae</taxon>
        <taxon>Pluteaceae</taxon>
        <taxon>Pluteus</taxon>
    </lineage>
</organism>
<sequence length="978" mass="105715">MFLDLPTELQIYILSLLPFSCLPTLKLVSHSFQDLIQNAVILEYHQACFQAGMVPNPHCPLPISERLNTLREREDAWSHLSIDFTKMMMVPRAPSGIYDLTGGVYLLGTAERKSLMVLRLPSTQAEANALQWEVLDVGEPFIDIGLAVQEHDLVGVLTKTTPENSTSQVLYLRLIQLSTGRPHPHARHPILSVGKAQNGRAALSMEIVGDNLVLIITYYNPLFSPRDTLYVYDWKRGVLKARTHAPNMSWTGLVPLSADVFLTPNRLTGNLELWEIPPTTQDSYAPASHSSASPSVGVLDEDYRPTTVLQLPRVAHNRRIGHISCRGEPNPVGHSYELPRSSTSTSRSEAPTSSSSAEPTATEGNATTSSPPPTASIPKPTQPYLADSQDSLILFNLRISSVEVMGRSYAFMAHRRRLLQYFKTKKEVEKLAVQVEDERKKVGEEKKKKATKMKVLTRMMLMGELRRSPANPFAFSSQSRMPGALDLEEGEHDEDEANEDEDSNDDDDAVYAPAPQPPLHTSQAFAPSTPSPLGSLFPLRLHSRNPPPNSPVYPTEPHVTSTFTSAHDPTSDRVTPSPMMGPASVLAVANLTGIVSNLISSSSGSATTTTTPTPSTSTSTSTSPSTSTTINPESTIRTPLHTYVVPWSHWGPSNTRWLNADPVPTRWITTTAGQRAIFVKQVTEGNLVWILDFNPFSVCVAEKKIREEAEAEMLAKEDEMALALEREQAKASLDGTGPTTTAMAEAAAAVAAKPRKRRYANIKVTRDSTPLVGAQDSFAEAVTTSLPYVSSNNLIPTHYTGVLLDEERLLGIRTDELESVARIDILHIGKPKPLVTSSSSSSSRGTTTRLGATNGQDTGEDSDNGGGGVAQAPAQGSGGLTKVELDHEGMENGDVDEEEEGDEGDDDDDDMGVEGVDVGGGMHGMESESDDEGEEDDDDEQNELEELVSAALHGVLASVHAAAAGGGGGDGDDDDNVV</sequence>
<dbReference type="Proteomes" id="UP000308600">
    <property type="component" value="Unassembled WGS sequence"/>
</dbReference>
<name>A0ACD3ASR8_9AGAR</name>
<accession>A0ACD3ASR8</accession>
<evidence type="ECO:0000313" key="1">
    <source>
        <dbReference type="EMBL" id="TFK68369.1"/>
    </source>
</evidence>